<evidence type="ECO:0000256" key="1">
    <source>
        <dbReference type="ARBA" id="ARBA00000085"/>
    </source>
</evidence>
<proteinExistence type="predicted"/>
<dbReference type="PROSITE" id="PS50109">
    <property type="entry name" value="HIS_KIN"/>
    <property type="match status" value="1"/>
</dbReference>
<dbReference type="Gene3D" id="1.10.287.130">
    <property type="match status" value="1"/>
</dbReference>
<dbReference type="InterPro" id="IPR004358">
    <property type="entry name" value="Sig_transdc_His_kin-like_C"/>
</dbReference>
<dbReference type="InterPro" id="IPR003661">
    <property type="entry name" value="HisK_dim/P_dom"/>
</dbReference>
<protein>
    <recommendedName>
        <fullName evidence="2">histidine kinase</fullName>
        <ecNumber evidence="2">2.7.13.3</ecNumber>
    </recommendedName>
</protein>
<dbReference type="Pfam" id="PF00512">
    <property type="entry name" value="HisKA"/>
    <property type="match status" value="1"/>
</dbReference>
<dbReference type="PRINTS" id="PR00344">
    <property type="entry name" value="BCTRLSENSOR"/>
</dbReference>
<keyword evidence="5" id="KW-0902">Two-component regulatory system</keyword>
<comment type="caution">
    <text evidence="7">The sequence shown here is derived from an EMBL/GenBank/DDBJ whole genome shotgun (WGS) entry which is preliminary data.</text>
</comment>
<dbReference type="Gene3D" id="3.30.565.10">
    <property type="entry name" value="Histidine kinase-like ATPase, C-terminal domain"/>
    <property type="match status" value="1"/>
</dbReference>
<keyword evidence="3" id="KW-0597">Phosphoprotein</keyword>
<dbReference type="PANTHER" id="PTHR43547:SF2">
    <property type="entry name" value="HYBRID SIGNAL TRANSDUCTION HISTIDINE KINASE C"/>
    <property type="match status" value="1"/>
</dbReference>
<evidence type="ECO:0000256" key="5">
    <source>
        <dbReference type="ARBA" id="ARBA00023012"/>
    </source>
</evidence>
<dbReference type="InterPro" id="IPR036097">
    <property type="entry name" value="HisK_dim/P_sf"/>
</dbReference>
<dbReference type="Pfam" id="PF02518">
    <property type="entry name" value="HATPase_c"/>
    <property type="match status" value="1"/>
</dbReference>
<dbReference type="InterPro" id="IPR003594">
    <property type="entry name" value="HATPase_dom"/>
</dbReference>
<dbReference type="Gene3D" id="3.30.450.40">
    <property type="match status" value="1"/>
</dbReference>
<dbReference type="InterPro" id="IPR029016">
    <property type="entry name" value="GAF-like_dom_sf"/>
</dbReference>
<keyword evidence="4 7" id="KW-0808">Transferase</keyword>
<dbReference type="SMART" id="SM00388">
    <property type="entry name" value="HisKA"/>
    <property type="match status" value="1"/>
</dbReference>
<sequence length="429" mass="47494">MLRPASSEFIELCRSQISLLTQSLGASLSAVYLTEHHLDRSFTQLIPIAAYPDRATPWNELEAIAFLPSDWQFQGLTPSLPDPLDPKPESADSEVLPQSHQLILPLVKQKMLMGFLVTQRQDRHWNDLEREQIQQITNTLAIACLLDQRGQWSEHRYQQQTELESKRHELLHNFLHQFRNPLTALGTFGKLLLKRLAPADPNRAIAENMLRESTRLQDLLQHFNQSMDVLEQSDRTLESDGSEASEPRLLSATASAVAQLPASLGAMPLTLESCAIEEILGALLPSIEAIAEDKGLTLKQQIPDDLPLIDVDPKALTEVLNNLLENGIKYTPAPGTIYLQVTAHNSQNQLLIAISDTGPGIPPEDITEVFKRHYRGVQSQGEIPGTGLGLAIAKDLTEQMQGTLKVFSPAAYPPEATQGTTFVISLPIP</sequence>
<feature type="domain" description="Histidine kinase" evidence="6">
    <location>
        <begin position="173"/>
        <end position="429"/>
    </location>
</feature>
<evidence type="ECO:0000256" key="2">
    <source>
        <dbReference type="ARBA" id="ARBA00012438"/>
    </source>
</evidence>
<dbReference type="InterPro" id="IPR005467">
    <property type="entry name" value="His_kinase_dom"/>
</dbReference>
<organism evidence="7 8">
    <name type="scientific">Roseofilum capinflatum BLCC-M114</name>
    <dbReference type="NCBI Taxonomy" id="3022440"/>
    <lineage>
        <taxon>Bacteria</taxon>
        <taxon>Bacillati</taxon>
        <taxon>Cyanobacteriota</taxon>
        <taxon>Cyanophyceae</taxon>
        <taxon>Desertifilales</taxon>
        <taxon>Desertifilaceae</taxon>
        <taxon>Roseofilum</taxon>
        <taxon>Roseofilum capinflatum</taxon>
    </lineage>
</organism>
<dbReference type="InterPro" id="IPR036890">
    <property type="entry name" value="HATPase_C_sf"/>
</dbReference>
<dbReference type="Proteomes" id="UP001235849">
    <property type="component" value="Unassembled WGS sequence"/>
</dbReference>
<keyword evidence="8" id="KW-1185">Reference proteome</keyword>
<dbReference type="CDD" id="cd00082">
    <property type="entry name" value="HisKA"/>
    <property type="match status" value="1"/>
</dbReference>
<comment type="catalytic activity">
    <reaction evidence="1">
        <text>ATP + protein L-histidine = ADP + protein N-phospho-L-histidine.</text>
        <dbReference type="EC" id="2.7.13.3"/>
    </reaction>
</comment>
<dbReference type="RefSeq" id="WP_283765948.1">
    <property type="nucleotide sequence ID" value="NZ_JAQOSO010000024.1"/>
</dbReference>
<reference evidence="7 8" key="1">
    <citation type="submission" date="2023-01" db="EMBL/GenBank/DDBJ databases">
        <title>Novel diversity within Roseofilum (Cyanobacteria; Desertifilaceae) from marine benthic mats with descriptions of four novel species.</title>
        <authorList>
            <person name="Wang Y."/>
            <person name="Berthold D.E."/>
            <person name="Hu J."/>
            <person name="Lefler F.W."/>
            <person name="Laughinghouse H.D. IV."/>
        </authorList>
    </citation>
    <scope>NUCLEOTIDE SEQUENCE [LARGE SCALE GENOMIC DNA]</scope>
    <source>
        <strain evidence="7 8">BLCC-M114</strain>
    </source>
</reference>
<dbReference type="EMBL" id="JAQOSO010000024">
    <property type="protein sequence ID" value="MDJ1173596.1"/>
    <property type="molecule type" value="Genomic_DNA"/>
</dbReference>
<gene>
    <name evidence="7" type="ORF">PMG25_05760</name>
</gene>
<dbReference type="SUPFAM" id="SSF55874">
    <property type="entry name" value="ATPase domain of HSP90 chaperone/DNA topoisomerase II/histidine kinase"/>
    <property type="match status" value="1"/>
</dbReference>
<evidence type="ECO:0000313" key="7">
    <source>
        <dbReference type="EMBL" id="MDJ1173596.1"/>
    </source>
</evidence>
<evidence type="ECO:0000313" key="8">
    <source>
        <dbReference type="Proteomes" id="UP001235849"/>
    </source>
</evidence>
<dbReference type="SMART" id="SM00387">
    <property type="entry name" value="HATPase_c"/>
    <property type="match status" value="1"/>
</dbReference>
<accession>A0ABT7B365</accession>
<evidence type="ECO:0000259" key="6">
    <source>
        <dbReference type="PROSITE" id="PS50109"/>
    </source>
</evidence>
<dbReference type="PANTHER" id="PTHR43547">
    <property type="entry name" value="TWO-COMPONENT HISTIDINE KINASE"/>
    <property type="match status" value="1"/>
</dbReference>
<name>A0ABT7B365_9CYAN</name>
<evidence type="ECO:0000256" key="3">
    <source>
        <dbReference type="ARBA" id="ARBA00022553"/>
    </source>
</evidence>
<dbReference type="EC" id="2.7.13.3" evidence="2"/>
<evidence type="ECO:0000256" key="4">
    <source>
        <dbReference type="ARBA" id="ARBA00022777"/>
    </source>
</evidence>
<dbReference type="GO" id="GO:0016301">
    <property type="term" value="F:kinase activity"/>
    <property type="evidence" value="ECO:0007669"/>
    <property type="project" value="UniProtKB-KW"/>
</dbReference>
<dbReference type="SUPFAM" id="SSF47384">
    <property type="entry name" value="Homodimeric domain of signal transducing histidine kinase"/>
    <property type="match status" value="1"/>
</dbReference>
<keyword evidence="4 7" id="KW-0418">Kinase</keyword>